<dbReference type="PANTHER" id="PTHR30118:SF6">
    <property type="entry name" value="HTH-TYPE TRANSCRIPTIONAL REGULATOR LEUO"/>
    <property type="match status" value="1"/>
</dbReference>
<protein>
    <submittedName>
        <fullName evidence="6">LysR family transcriptional regulator</fullName>
    </submittedName>
</protein>
<evidence type="ECO:0000256" key="3">
    <source>
        <dbReference type="ARBA" id="ARBA00023125"/>
    </source>
</evidence>
<evidence type="ECO:0000256" key="2">
    <source>
        <dbReference type="ARBA" id="ARBA00023015"/>
    </source>
</evidence>
<dbReference type="InterPro" id="IPR005119">
    <property type="entry name" value="LysR_subst-bd"/>
</dbReference>
<dbReference type="SUPFAM" id="SSF53850">
    <property type="entry name" value="Periplasmic binding protein-like II"/>
    <property type="match status" value="1"/>
</dbReference>
<dbReference type="PANTHER" id="PTHR30118">
    <property type="entry name" value="HTH-TYPE TRANSCRIPTIONAL REGULATOR LEUO-RELATED"/>
    <property type="match status" value="1"/>
</dbReference>
<evidence type="ECO:0000259" key="5">
    <source>
        <dbReference type="PROSITE" id="PS50931"/>
    </source>
</evidence>
<dbReference type="AlphaFoldDB" id="A0A7Z1MJE5"/>
<dbReference type="InterPro" id="IPR050389">
    <property type="entry name" value="LysR-type_TF"/>
</dbReference>
<accession>A0A7Z1MJE5</accession>
<sequence length="290" mass="33088">MRTIMDLNLIQTFLVVADLQSYTKAAEHLQLTQPAVSASMKRLEQQVGNKQLFVKKGRGITLTSTAYQLVPQFQQAINIIESAVLEEKVFEVYCSESILHKIKSLNGAVLHESPPEKCFLFEQLRRQEMDLIVDTVTTKDPAFVIEEAYQEPAVVICRGKHPRIQGSLTKQEFYNETHCLFSGRWQNATGFEQLAKEAMQERKTGVVTCSLAGMAMNVALHDYLGLMSKSFATKWSKSLDLQIIECPIDIYEIPYKLIYHKRDTHNPAHMKLREHIKMQINNFNSVPLAL</sequence>
<dbReference type="InterPro" id="IPR036388">
    <property type="entry name" value="WH-like_DNA-bd_sf"/>
</dbReference>
<keyword evidence="3" id="KW-0238">DNA-binding</keyword>
<keyword evidence="2" id="KW-0805">Transcription regulation</keyword>
<proteinExistence type="inferred from homology"/>
<dbReference type="EMBL" id="MDBS01000023">
    <property type="protein sequence ID" value="PMP29950.1"/>
    <property type="molecule type" value="Genomic_DNA"/>
</dbReference>
<dbReference type="SUPFAM" id="SSF46785">
    <property type="entry name" value="Winged helix' DNA-binding domain"/>
    <property type="match status" value="1"/>
</dbReference>
<dbReference type="GO" id="GO:0003677">
    <property type="term" value="F:DNA binding"/>
    <property type="evidence" value="ECO:0007669"/>
    <property type="project" value="UniProtKB-KW"/>
</dbReference>
<keyword evidence="4" id="KW-0804">Transcription</keyword>
<reference evidence="6" key="1">
    <citation type="submission" date="2016-07" db="EMBL/GenBank/DDBJ databases">
        <authorList>
            <person name="Kauffman K."/>
            <person name="Arevalo P."/>
            <person name="Polz M.F."/>
        </authorList>
    </citation>
    <scope>NUCLEOTIDE SEQUENCE</scope>
    <source>
        <strain evidence="6">10N.222.46.E12</strain>
    </source>
</reference>
<comment type="similarity">
    <text evidence="1">Belongs to the LysR transcriptional regulatory family.</text>
</comment>
<dbReference type="InterPro" id="IPR000847">
    <property type="entry name" value="LysR_HTH_N"/>
</dbReference>
<dbReference type="Pfam" id="PF03466">
    <property type="entry name" value="LysR_substrate"/>
    <property type="match status" value="1"/>
</dbReference>
<name>A0A7Z1MJE5_9VIBR</name>
<feature type="domain" description="HTH lysR-type" evidence="5">
    <location>
        <begin position="5"/>
        <end position="63"/>
    </location>
</feature>
<dbReference type="InterPro" id="IPR036390">
    <property type="entry name" value="WH_DNA-bd_sf"/>
</dbReference>
<comment type="caution">
    <text evidence="6">The sequence shown here is derived from an EMBL/GenBank/DDBJ whole genome shotgun (WGS) entry which is preliminary data.</text>
</comment>
<dbReference type="PROSITE" id="PS50931">
    <property type="entry name" value="HTH_LYSR"/>
    <property type="match status" value="1"/>
</dbReference>
<reference evidence="6" key="2">
    <citation type="journal article" date="2018" name="Nature">
        <title>A major lineage of non-tailed dsDNA viruses as unrecognized killers of marine bacteria.</title>
        <authorList>
            <person name="Kauffman K.M."/>
            <person name="Hussain F.A."/>
            <person name="Yang J."/>
            <person name="Arevalo P."/>
            <person name="Brown J.M."/>
            <person name="Chang W.K."/>
            <person name="VanInsberghe D."/>
            <person name="Elsherbini J."/>
            <person name="Sharma R.S."/>
            <person name="Cutler M.B."/>
            <person name="Kelly L."/>
            <person name="Polz M.F."/>
        </authorList>
    </citation>
    <scope>NUCLEOTIDE SEQUENCE</scope>
    <source>
        <strain evidence="6">10N.222.46.E12</strain>
    </source>
</reference>
<evidence type="ECO:0000313" key="6">
    <source>
        <dbReference type="EMBL" id="PMP29950.1"/>
    </source>
</evidence>
<dbReference type="GO" id="GO:0003700">
    <property type="term" value="F:DNA-binding transcription factor activity"/>
    <property type="evidence" value="ECO:0007669"/>
    <property type="project" value="InterPro"/>
</dbReference>
<evidence type="ECO:0000256" key="4">
    <source>
        <dbReference type="ARBA" id="ARBA00023163"/>
    </source>
</evidence>
<dbReference type="Gene3D" id="1.10.10.10">
    <property type="entry name" value="Winged helix-like DNA-binding domain superfamily/Winged helix DNA-binding domain"/>
    <property type="match status" value="1"/>
</dbReference>
<dbReference type="Pfam" id="PF00126">
    <property type="entry name" value="HTH_1"/>
    <property type="match status" value="1"/>
</dbReference>
<organism evidence="6">
    <name type="scientific">Vibrio cyclitrophicus</name>
    <dbReference type="NCBI Taxonomy" id="47951"/>
    <lineage>
        <taxon>Bacteria</taxon>
        <taxon>Pseudomonadati</taxon>
        <taxon>Pseudomonadota</taxon>
        <taxon>Gammaproteobacteria</taxon>
        <taxon>Vibrionales</taxon>
        <taxon>Vibrionaceae</taxon>
        <taxon>Vibrio</taxon>
    </lineage>
</organism>
<evidence type="ECO:0000256" key="1">
    <source>
        <dbReference type="ARBA" id="ARBA00009437"/>
    </source>
</evidence>
<dbReference type="Gene3D" id="3.40.190.10">
    <property type="entry name" value="Periplasmic binding protein-like II"/>
    <property type="match status" value="2"/>
</dbReference>
<gene>
    <name evidence="6" type="ORF">BCS90_00625</name>
</gene>